<dbReference type="InterPro" id="IPR051943">
    <property type="entry name" value="TRAFAC_Dynamin-like_GTPase"/>
</dbReference>
<dbReference type="Proteomes" id="UP001589609">
    <property type="component" value="Unassembled WGS sequence"/>
</dbReference>
<dbReference type="EMBL" id="JBHMAF010000073">
    <property type="protein sequence ID" value="MFB9759519.1"/>
    <property type="molecule type" value="Genomic_DNA"/>
</dbReference>
<dbReference type="Gene3D" id="3.40.50.300">
    <property type="entry name" value="P-loop containing nucleotide triphosphate hydrolases"/>
    <property type="match status" value="1"/>
</dbReference>
<keyword evidence="4" id="KW-1185">Reference proteome</keyword>
<accession>A0ABV5WG04</accession>
<dbReference type="SUPFAM" id="SSF52540">
    <property type="entry name" value="P-loop containing nucleoside triphosphate hydrolases"/>
    <property type="match status" value="1"/>
</dbReference>
<reference evidence="3 4" key="1">
    <citation type="submission" date="2024-09" db="EMBL/GenBank/DDBJ databases">
        <authorList>
            <person name="Sun Q."/>
            <person name="Mori K."/>
        </authorList>
    </citation>
    <scope>NUCLEOTIDE SEQUENCE [LARGE SCALE GENOMIC DNA]</scope>
    <source>
        <strain evidence="3 4">JCM 11201</strain>
    </source>
</reference>
<keyword evidence="2" id="KW-0175">Coiled coil</keyword>
<dbReference type="RefSeq" id="WP_379949829.1">
    <property type="nucleotide sequence ID" value="NZ_JBHMAF010000073.1"/>
</dbReference>
<gene>
    <name evidence="3" type="ORF">ACFFMS_13910</name>
</gene>
<dbReference type="PANTHER" id="PTHR43681:SF1">
    <property type="entry name" value="SARCALUMENIN"/>
    <property type="match status" value="1"/>
</dbReference>
<evidence type="ECO:0000313" key="3">
    <source>
        <dbReference type="EMBL" id="MFB9759519.1"/>
    </source>
</evidence>
<evidence type="ECO:0000313" key="4">
    <source>
        <dbReference type="Proteomes" id="UP001589609"/>
    </source>
</evidence>
<dbReference type="SUPFAM" id="SSF48452">
    <property type="entry name" value="TPR-like"/>
    <property type="match status" value="1"/>
</dbReference>
<dbReference type="PANTHER" id="PTHR43681">
    <property type="entry name" value="TRANSMEMBRANE GTPASE FZO"/>
    <property type="match status" value="1"/>
</dbReference>
<sequence length="909" mass="104545">MTVEKQFINKSYYETFLIENETRQPIEVLGALYRTEESSETADLSYIRFAQGEIYYHSKDLEAAIFKWEKVENELQPWAIKNIADSYFEIGILDRAEELYTSIVTDCSTLTTEIALQLFSLHIEQNKTESAFKVIQEAVSLNPDYPNVTSLARAFYEEQEDWNSAIELAAKESIRTESLQWFVILEGYVSKGYTKEKAPGYFYELLAVLHRLDHGQFVQMVSVLWQSYKNQDSYLAWIQIINLVFVEAEVNPYNAWDEISFLYEDAYHEFMAGQYFISELHDVLPNLLTNWLKLTPHLRAVFPAAALLAWSEKFPYSIEASFVSTAKDLIYRSEYSHDFLENALRLFDSITQWAERNDLEAGPRWDWLAHQLADAKTRHLVVTGVKGNGTSSFINSLLGETVSGYAAGATVAISDGPETEIAIMDENTVRTVSSLAELELSSPQGEYVHVRVPSQFLYDHALTIFDIPNFQGTELFEYARAANGLLVVLNVNEPFTEQERRVLLQVRKQLPNLPIHFLLNKMDTIYSEQEAMRITEGTQLRIQADFPNAAVLPYSSLYASRQQLSDMTGFLAAVFALHGAEEGRAAKILYLIKDMIMYLIRKREEKERRLAGSIEWNEDVLAKLNAAIHKVSDLEQEKAQHIAKSYAVVKEAIQDELTEQIPKLLQECSDILREDSDFRNIHVQLNEEMNKRIQSYLQNKILPECLVSMQEWIASSREELLQGQDYLEEMSEAFNALYEEEKIRLQCDFRVIDDWQRDAERITSTVQVGETNVFLRTKPSQLLLKSAGKLFGALGQNRTVLYNQYKKHVESEDYSETAAAVTNKFLLQFELLEKGLVRDVGMFFRNPLSILSRIAEETDADIQSKQQLLDTMKARPEMYHDPLTLFQVKLRQYEWVTGTAEARNPLTLS</sequence>
<name>A0ABV5WG04_9BACI</name>
<dbReference type="Gene3D" id="1.25.40.10">
    <property type="entry name" value="Tetratricopeptide repeat domain"/>
    <property type="match status" value="1"/>
</dbReference>
<evidence type="ECO:0000256" key="1">
    <source>
        <dbReference type="PROSITE-ProRule" id="PRU00339"/>
    </source>
</evidence>
<dbReference type="PROSITE" id="PS50005">
    <property type="entry name" value="TPR"/>
    <property type="match status" value="1"/>
</dbReference>
<evidence type="ECO:0000256" key="2">
    <source>
        <dbReference type="SAM" id="Coils"/>
    </source>
</evidence>
<feature type="coiled-coil region" evidence="2">
    <location>
        <begin position="617"/>
        <end position="644"/>
    </location>
</feature>
<protein>
    <submittedName>
        <fullName evidence="3">GTP-binding protein</fullName>
    </submittedName>
</protein>
<proteinExistence type="predicted"/>
<comment type="caution">
    <text evidence="3">The sequence shown here is derived from an EMBL/GenBank/DDBJ whole genome shotgun (WGS) entry which is preliminary data.</text>
</comment>
<dbReference type="InterPro" id="IPR011990">
    <property type="entry name" value="TPR-like_helical_dom_sf"/>
</dbReference>
<feature type="repeat" description="TPR" evidence="1">
    <location>
        <begin position="112"/>
        <end position="145"/>
    </location>
</feature>
<dbReference type="InterPro" id="IPR027417">
    <property type="entry name" value="P-loop_NTPase"/>
</dbReference>
<organism evidence="3 4">
    <name type="scientific">Ectobacillus funiculus</name>
    <dbReference type="NCBI Taxonomy" id="137993"/>
    <lineage>
        <taxon>Bacteria</taxon>
        <taxon>Bacillati</taxon>
        <taxon>Bacillota</taxon>
        <taxon>Bacilli</taxon>
        <taxon>Bacillales</taxon>
        <taxon>Bacillaceae</taxon>
        <taxon>Ectobacillus</taxon>
    </lineage>
</organism>
<dbReference type="InterPro" id="IPR019734">
    <property type="entry name" value="TPR_rpt"/>
</dbReference>
<keyword evidence="1" id="KW-0802">TPR repeat</keyword>